<sequence>CDTPLPKILKLAILNSNASSSSIKAFECPHTNDDSIFTCKGIIILKFRNQIQRSHSQRGTQCMLSPIGLPITKVLTKLVTGLSV</sequence>
<reference evidence="1 2" key="1">
    <citation type="submission" date="2020-09" db="EMBL/GenBank/DDBJ databases">
        <title>De no assembly of potato wild relative species, Solanum commersonii.</title>
        <authorList>
            <person name="Cho K."/>
        </authorList>
    </citation>
    <scope>NUCLEOTIDE SEQUENCE [LARGE SCALE GENOMIC DNA]</scope>
    <source>
        <strain evidence="1">LZ3.2</strain>
        <tissue evidence="1">Leaf</tissue>
    </source>
</reference>
<proteinExistence type="predicted"/>
<evidence type="ECO:0000313" key="2">
    <source>
        <dbReference type="Proteomes" id="UP000824120"/>
    </source>
</evidence>
<dbReference type="EMBL" id="JACXVP010000004">
    <property type="protein sequence ID" value="KAG5610567.1"/>
    <property type="molecule type" value="Genomic_DNA"/>
</dbReference>
<accession>A0A9J5ZF46</accession>
<evidence type="ECO:0000313" key="1">
    <source>
        <dbReference type="EMBL" id="KAG5610567.1"/>
    </source>
</evidence>
<feature type="non-terminal residue" evidence="1">
    <location>
        <position position="84"/>
    </location>
</feature>
<feature type="non-terminal residue" evidence="1">
    <location>
        <position position="1"/>
    </location>
</feature>
<gene>
    <name evidence="1" type="ORF">H5410_021848</name>
</gene>
<dbReference type="AlphaFoldDB" id="A0A9J5ZF46"/>
<keyword evidence="2" id="KW-1185">Reference proteome</keyword>
<dbReference type="Proteomes" id="UP000824120">
    <property type="component" value="Chromosome 4"/>
</dbReference>
<comment type="caution">
    <text evidence="1">The sequence shown here is derived from an EMBL/GenBank/DDBJ whole genome shotgun (WGS) entry which is preliminary data.</text>
</comment>
<name>A0A9J5ZF46_SOLCO</name>
<organism evidence="1 2">
    <name type="scientific">Solanum commersonii</name>
    <name type="common">Commerson's wild potato</name>
    <name type="synonym">Commerson's nightshade</name>
    <dbReference type="NCBI Taxonomy" id="4109"/>
    <lineage>
        <taxon>Eukaryota</taxon>
        <taxon>Viridiplantae</taxon>
        <taxon>Streptophyta</taxon>
        <taxon>Embryophyta</taxon>
        <taxon>Tracheophyta</taxon>
        <taxon>Spermatophyta</taxon>
        <taxon>Magnoliopsida</taxon>
        <taxon>eudicotyledons</taxon>
        <taxon>Gunneridae</taxon>
        <taxon>Pentapetalae</taxon>
        <taxon>asterids</taxon>
        <taxon>lamiids</taxon>
        <taxon>Solanales</taxon>
        <taxon>Solanaceae</taxon>
        <taxon>Solanoideae</taxon>
        <taxon>Solaneae</taxon>
        <taxon>Solanum</taxon>
    </lineage>
</organism>
<protein>
    <submittedName>
        <fullName evidence="1">Uncharacterized protein</fullName>
    </submittedName>
</protein>